<dbReference type="AlphaFoldDB" id="A0AAV4WQ28"/>
<evidence type="ECO:0000313" key="2">
    <source>
        <dbReference type="EMBL" id="GIY84398.1"/>
    </source>
</evidence>
<accession>A0AAV4WQ28</accession>
<keyword evidence="1" id="KW-1133">Transmembrane helix</keyword>
<keyword evidence="1" id="KW-0472">Membrane</keyword>
<gene>
    <name evidence="2" type="ORF">CEXT_645251</name>
</gene>
<comment type="caution">
    <text evidence="2">The sequence shown here is derived from an EMBL/GenBank/DDBJ whole genome shotgun (WGS) entry which is preliminary data.</text>
</comment>
<name>A0AAV4WQ28_CAEEX</name>
<evidence type="ECO:0000256" key="1">
    <source>
        <dbReference type="SAM" id="Phobius"/>
    </source>
</evidence>
<keyword evidence="3" id="KW-1185">Reference proteome</keyword>
<keyword evidence="1" id="KW-0812">Transmembrane</keyword>
<dbReference type="Proteomes" id="UP001054945">
    <property type="component" value="Unassembled WGS sequence"/>
</dbReference>
<sequence length="117" mass="13196">MLSRIRNTVPNTSCERNSTMKIGARIVLLITYPKFRSSKQCLFSMESFQNTSASIPGEGYFLFRQPFQAIIINSKLNFQKTINNQSVCTGEGFLLSVLSSFVYFVVCSISIQFVSID</sequence>
<dbReference type="EMBL" id="BPLR01016510">
    <property type="protein sequence ID" value="GIY84398.1"/>
    <property type="molecule type" value="Genomic_DNA"/>
</dbReference>
<evidence type="ECO:0000313" key="3">
    <source>
        <dbReference type="Proteomes" id="UP001054945"/>
    </source>
</evidence>
<proteinExistence type="predicted"/>
<feature type="transmembrane region" description="Helical" evidence="1">
    <location>
        <begin position="93"/>
        <end position="114"/>
    </location>
</feature>
<organism evidence="2 3">
    <name type="scientific">Caerostris extrusa</name>
    <name type="common">Bark spider</name>
    <name type="synonym">Caerostris bankana</name>
    <dbReference type="NCBI Taxonomy" id="172846"/>
    <lineage>
        <taxon>Eukaryota</taxon>
        <taxon>Metazoa</taxon>
        <taxon>Ecdysozoa</taxon>
        <taxon>Arthropoda</taxon>
        <taxon>Chelicerata</taxon>
        <taxon>Arachnida</taxon>
        <taxon>Araneae</taxon>
        <taxon>Araneomorphae</taxon>
        <taxon>Entelegynae</taxon>
        <taxon>Araneoidea</taxon>
        <taxon>Araneidae</taxon>
        <taxon>Caerostris</taxon>
    </lineage>
</organism>
<protein>
    <submittedName>
        <fullName evidence="2">Uncharacterized protein</fullName>
    </submittedName>
</protein>
<reference evidence="2 3" key="1">
    <citation type="submission" date="2021-06" db="EMBL/GenBank/DDBJ databases">
        <title>Caerostris extrusa draft genome.</title>
        <authorList>
            <person name="Kono N."/>
            <person name="Arakawa K."/>
        </authorList>
    </citation>
    <scope>NUCLEOTIDE SEQUENCE [LARGE SCALE GENOMIC DNA]</scope>
</reference>